<dbReference type="InterPro" id="IPR000253">
    <property type="entry name" value="FHA_dom"/>
</dbReference>
<dbReference type="InterPro" id="IPR008984">
    <property type="entry name" value="SMAD_FHA_dom_sf"/>
</dbReference>
<organism evidence="2 3">
    <name type="scientific">Thalictrum thalictroides</name>
    <name type="common">Rue-anemone</name>
    <name type="synonym">Anemone thalictroides</name>
    <dbReference type="NCBI Taxonomy" id="46969"/>
    <lineage>
        <taxon>Eukaryota</taxon>
        <taxon>Viridiplantae</taxon>
        <taxon>Streptophyta</taxon>
        <taxon>Embryophyta</taxon>
        <taxon>Tracheophyta</taxon>
        <taxon>Spermatophyta</taxon>
        <taxon>Magnoliopsida</taxon>
        <taxon>Ranunculales</taxon>
        <taxon>Ranunculaceae</taxon>
        <taxon>Thalictroideae</taxon>
        <taxon>Thalictrum</taxon>
    </lineage>
</organism>
<dbReference type="PANTHER" id="PTHR23308">
    <property type="entry name" value="NUCLEAR INHIBITOR OF PROTEIN PHOSPHATASE-1"/>
    <property type="match status" value="1"/>
</dbReference>
<reference evidence="2 3" key="1">
    <citation type="submission" date="2020-06" db="EMBL/GenBank/DDBJ databases">
        <title>Transcriptomic and genomic resources for Thalictrum thalictroides and T. hernandezii: Facilitating candidate gene discovery in an emerging model plant lineage.</title>
        <authorList>
            <person name="Arias T."/>
            <person name="Riano-Pachon D.M."/>
            <person name="Di Stilio V.S."/>
        </authorList>
    </citation>
    <scope>NUCLEOTIDE SEQUENCE [LARGE SCALE GENOMIC DNA]</scope>
    <source>
        <strain evidence="3">cv. WT478/WT964</strain>
        <tissue evidence="2">Leaves</tissue>
    </source>
</reference>
<name>A0A7J6XBH8_THATH</name>
<sequence length="110" mass="12701">MTAYTYTGRAVIFLAERKVADIPTDHPSCSKQHTVIQFRQIELMREDTDGIFLNKVTKVRSYLMDLGSTNGTFLNGNRIDAERYYELFEKDTIKFGNSSREFVILHEKSA</sequence>
<gene>
    <name evidence="2" type="ORF">FRX31_003309</name>
</gene>
<dbReference type="InterPro" id="IPR050923">
    <property type="entry name" value="Cell_Proc_Reg/RNA_Proc"/>
</dbReference>
<dbReference type="SUPFAM" id="SSF49879">
    <property type="entry name" value="SMAD/FHA domain"/>
    <property type="match status" value="1"/>
</dbReference>
<dbReference type="Gene3D" id="2.60.200.20">
    <property type="match status" value="1"/>
</dbReference>
<dbReference type="PROSITE" id="PS50006">
    <property type="entry name" value="FHA_DOMAIN"/>
    <property type="match status" value="1"/>
</dbReference>
<dbReference type="SMART" id="SM00240">
    <property type="entry name" value="FHA"/>
    <property type="match status" value="1"/>
</dbReference>
<accession>A0A7J6XBH8</accession>
<proteinExistence type="predicted"/>
<keyword evidence="3" id="KW-1185">Reference proteome</keyword>
<evidence type="ECO:0000259" key="1">
    <source>
        <dbReference type="PROSITE" id="PS50006"/>
    </source>
</evidence>
<evidence type="ECO:0000313" key="3">
    <source>
        <dbReference type="Proteomes" id="UP000554482"/>
    </source>
</evidence>
<comment type="caution">
    <text evidence="2">The sequence shown here is derived from an EMBL/GenBank/DDBJ whole genome shotgun (WGS) entry which is preliminary data.</text>
</comment>
<protein>
    <submittedName>
        <fullName evidence="2">Smad nuclear-interacting protein</fullName>
    </submittedName>
</protein>
<dbReference type="Pfam" id="PF00498">
    <property type="entry name" value="FHA"/>
    <property type="match status" value="1"/>
</dbReference>
<dbReference type="EMBL" id="JABWDY010001849">
    <property type="protein sequence ID" value="KAF5207104.1"/>
    <property type="molecule type" value="Genomic_DNA"/>
</dbReference>
<evidence type="ECO:0000313" key="2">
    <source>
        <dbReference type="EMBL" id="KAF5207104.1"/>
    </source>
</evidence>
<feature type="domain" description="FHA" evidence="1">
    <location>
        <begin position="5"/>
        <end position="79"/>
    </location>
</feature>
<dbReference type="OrthoDB" id="444265at2759"/>
<dbReference type="AlphaFoldDB" id="A0A7J6XBH8"/>
<dbReference type="Proteomes" id="UP000554482">
    <property type="component" value="Unassembled WGS sequence"/>
</dbReference>